<dbReference type="PANTHER" id="PTHR11461:SF372">
    <property type="entry name" value="ACCESSORY GLAND PROTEIN ACP76A-RELATED"/>
    <property type="match status" value="1"/>
</dbReference>
<dbReference type="InterPro" id="IPR023796">
    <property type="entry name" value="Serpin_dom"/>
</dbReference>
<dbReference type="InterPro" id="IPR042178">
    <property type="entry name" value="Serpin_sf_1"/>
</dbReference>
<proteinExistence type="inferred from homology"/>
<evidence type="ECO:0000259" key="2">
    <source>
        <dbReference type="SMART" id="SM00093"/>
    </source>
</evidence>
<dbReference type="GO" id="GO:0004867">
    <property type="term" value="F:serine-type endopeptidase inhibitor activity"/>
    <property type="evidence" value="ECO:0007669"/>
    <property type="project" value="InterPro"/>
</dbReference>
<evidence type="ECO:0000313" key="4">
    <source>
        <dbReference type="Proteomes" id="UP000699462"/>
    </source>
</evidence>
<name>A0A8T0DJX7_9TREM</name>
<dbReference type="InterPro" id="IPR042185">
    <property type="entry name" value="Serpin_sf_2"/>
</dbReference>
<dbReference type="PANTHER" id="PTHR11461">
    <property type="entry name" value="SERINE PROTEASE INHIBITOR, SERPIN"/>
    <property type="match status" value="1"/>
</dbReference>
<dbReference type="EMBL" id="JTDF01003672">
    <property type="protein sequence ID" value="KAF8567602.1"/>
    <property type="molecule type" value="Genomic_DNA"/>
</dbReference>
<reference evidence="3 4" key="1">
    <citation type="submission" date="2019-07" db="EMBL/GenBank/DDBJ databases">
        <title>Annotation for the trematode Paragonimus westermani.</title>
        <authorList>
            <person name="Choi Y.-J."/>
        </authorList>
    </citation>
    <scope>NUCLEOTIDE SEQUENCE [LARGE SCALE GENOMIC DNA]</scope>
    <source>
        <strain evidence="3">180907_Pwestermani</strain>
    </source>
</reference>
<dbReference type="GO" id="GO:0005615">
    <property type="term" value="C:extracellular space"/>
    <property type="evidence" value="ECO:0007669"/>
    <property type="project" value="InterPro"/>
</dbReference>
<feature type="domain" description="Serpin" evidence="2">
    <location>
        <begin position="16"/>
        <end position="382"/>
    </location>
</feature>
<sequence length="385" mass="43085">MSYERSVDPSVTDFTDRFYSELIAKQAGGLENTLISPLSLFVAMMITWYSTTGQTKNEIGRTLSLSEDTDGYSLLQTVGTRLNNFSSNPKVSLSSYNRLYLFGNTNRNRRISNELHQLLHAGVTKFKPSILPEDAREKINNFIERKTAGMITNMLPPGSIQSSTLMLLVNAMYFKGIWNETFDKSKTSDATFFGLTGSQKTVPMMHRRGAYPLCFMEDTMDQVIKLPFADPKWELVIMLPKENDGLTNSLGGLLEGSLFQNIMGCDFEQQTVDLYLPRFQLGGEKITDALQILHNLGINDLFNSRADFSPLTTTKGLFVTKVVHKAVMKVDEDGAAAAAATTVQLGLRSAFRPHRFRVDHPFLVMIAYNKSLPAFIGHFVEPESN</sequence>
<dbReference type="PROSITE" id="PS00284">
    <property type="entry name" value="SERPIN"/>
    <property type="match status" value="1"/>
</dbReference>
<dbReference type="Gene3D" id="2.30.39.10">
    <property type="entry name" value="Alpha-1-antitrypsin, domain 1"/>
    <property type="match status" value="1"/>
</dbReference>
<gene>
    <name evidence="3" type="ORF">P879_05663</name>
</gene>
<dbReference type="Proteomes" id="UP000699462">
    <property type="component" value="Unassembled WGS sequence"/>
</dbReference>
<comment type="similarity">
    <text evidence="1">Belongs to the serpin family.</text>
</comment>
<comment type="caution">
    <text evidence="3">The sequence shown here is derived from an EMBL/GenBank/DDBJ whole genome shotgun (WGS) entry which is preliminary data.</text>
</comment>
<protein>
    <recommendedName>
        <fullName evidence="2">Serpin domain-containing protein</fullName>
    </recommendedName>
</protein>
<dbReference type="SUPFAM" id="SSF56574">
    <property type="entry name" value="Serpins"/>
    <property type="match status" value="1"/>
</dbReference>
<dbReference type="Pfam" id="PF00079">
    <property type="entry name" value="Serpin"/>
    <property type="match status" value="1"/>
</dbReference>
<keyword evidence="4" id="KW-1185">Reference proteome</keyword>
<dbReference type="InterPro" id="IPR036186">
    <property type="entry name" value="Serpin_sf"/>
</dbReference>
<dbReference type="AlphaFoldDB" id="A0A8T0DJX7"/>
<evidence type="ECO:0000313" key="3">
    <source>
        <dbReference type="EMBL" id="KAF8567602.1"/>
    </source>
</evidence>
<dbReference type="Gene3D" id="3.30.497.10">
    <property type="entry name" value="Antithrombin, subunit I, domain 2"/>
    <property type="match status" value="1"/>
</dbReference>
<dbReference type="InterPro" id="IPR000215">
    <property type="entry name" value="Serpin_fam"/>
</dbReference>
<dbReference type="OrthoDB" id="6248971at2759"/>
<evidence type="ECO:0000256" key="1">
    <source>
        <dbReference type="RuleBase" id="RU000411"/>
    </source>
</evidence>
<organism evidence="3 4">
    <name type="scientific">Paragonimus westermani</name>
    <dbReference type="NCBI Taxonomy" id="34504"/>
    <lineage>
        <taxon>Eukaryota</taxon>
        <taxon>Metazoa</taxon>
        <taxon>Spiralia</taxon>
        <taxon>Lophotrochozoa</taxon>
        <taxon>Platyhelminthes</taxon>
        <taxon>Trematoda</taxon>
        <taxon>Digenea</taxon>
        <taxon>Plagiorchiida</taxon>
        <taxon>Troglotremata</taxon>
        <taxon>Troglotrematidae</taxon>
        <taxon>Paragonimus</taxon>
    </lineage>
</organism>
<dbReference type="SMART" id="SM00093">
    <property type="entry name" value="SERPIN"/>
    <property type="match status" value="1"/>
</dbReference>
<accession>A0A8T0DJX7</accession>
<dbReference type="InterPro" id="IPR023795">
    <property type="entry name" value="Serpin_CS"/>
</dbReference>